<reference evidence="2" key="1">
    <citation type="submission" date="2022-11" db="UniProtKB">
        <authorList>
            <consortium name="WormBaseParasite"/>
        </authorList>
    </citation>
    <scope>IDENTIFICATION</scope>
</reference>
<name>A0AC35FC80_9BILA</name>
<accession>A0AC35FC80</accession>
<dbReference type="Proteomes" id="UP000887580">
    <property type="component" value="Unplaced"/>
</dbReference>
<proteinExistence type="predicted"/>
<evidence type="ECO:0000313" key="2">
    <source>
        <dbReference type="WBParaSite" id="PS1159_v2.g15848.t1"/>
    </source>
</evidence>
<organism evidence="1 2">
    <name type="scientific">Panagrolaimus sp. PS1159</name>
    <dbReference type="NCBI Taxonomy" id="55785"/>
    <lineage>
        <taxon>Eukaryota</taxon>
        <taxon>Metazoa</taxon>
        <taxon>Ecdysozoa</taxon>
        <taxon>Nematoda</taxon>
        <taxon>Chromadorea</taxon>
        <taxon>Rhabditida</taxon>
        <taxon>Tylenchina</taxon>
        <taxon>Panagrolaimomorpha</taxon>
        <taxon>Panagrolaimoidea</taxon>
        <taxon>Panagrolaimidae</taxon>
        <taxon>Panagrolaimus</taxon>
    </lineage>
</organism>
<sequence length="250" mass="27851">MTVMEKCVHFNEEELVVNFSPQGPKYHDGISHVSKGSTSHAHGRHSLHYLPMSVSVECINEELLALDDPANYRCCCGACHVVLATKLFLVFYVCITICGLIFGMMSAFVWTGIPMLVTSMTIYAFYTKKHKYLYPFLIISVVQLIVCLVMALVVVTFAIINYDTLRLIIGHSTQTEPSAYTVVCAVGATVGGCCLLAMIHVWQSVIIYGCLQYYEFVYRRDRHMTHLSSATTPGGCASIYENKHQISLAP</sequence>
<dbReference type="WBParaSite" id="PS1159_v2.g15848.t1">
    <property type="protein sequence ID" value="PS1159_v2.g15848.t1"/>
    <property type="gene ID" value="PS1159_v2.g15848"/>
</dbReference>
<protein>
    <submittedName>
        <fullName evidence="2">Uncharacterized protein</fullName>
    </submittedName>
</protein>
<evidence type="ECO:0000313" key="1">
    <source>
        <dbReference type="Proteomes" id="UP000887580"/>
    </source>
</evidence>